<protein>
    <submittedName>
        <fullName evidence="1">MutS family domain IV</fullName>
    </submittedName>
</protein>
<sequence length="318" mass="34797">MAVATSLDDWVRSQNTLLPRWGPGNAEDMIKRELRKHKMKKYFAVIQVPTPLSEPGESSVGLMIYRQCSPRRVYLAPHADAKADVFGPQILQSLIGVTTSEWRCIWFKNYSTKPRFEAEFLEPPSGGQDGGLPLQEANKGLANTNEVAGALQPNKGLQILVESYIHTHGTLVVKDQHSSSNNCTHNSYPSSELVNDEEKYMAIHNALKPIRSKDSDKLIARLSTSNMHPVGGPSGNAQGASVQVEQIMTLRSAVPGLPEVVQALNGCHSYLLQMLGDMLNNERVKSTNDMHVIVKKKLAGGGSFGTSFGSVTKKVYAV</sequence>
<dbReference type="EMBL" id="JACYCF010000016">
    <property type="protein sequence ID" value="KAF8752363.1"/>
    <property type="molecule type" value="Genomic_DNA"/>
</dbReference>
<accession>A0A8H7IAH5</accession>
<reference evidence="1" key="1">
    <citation type="submission" date="2020-09" db="EMBL/GenBank/DDBJ databases">
        <title>Comparative genome analyses of four rice-infecting Rhizoctonia solani isolates reveal extensive enrichment of homogalacturonan modification genes.</title>
        <authorList>
            <person name="Lee D.-Y."/>
            <person name="Jeon J."/>
            <person name="Kim K.-T."/>
            <person name="Cheong K."/>
            <person name="Song H."/>
            <person name="Choi G."/>
            <person name="Ko J."/>
            <person name="Opiyo S.O."/>
            <person name="Zuo S."/>
            <person name="Madhav S."/>
            <person name="Lee Y.-H."/>
            <person name="Wang G.-L."/>
        </authorList>
    </citation>
    <scope>NUCLEOTIDE SEQUENCE</scope>
    <source>
        <strain evidence="1">AG1-IA B2</strain>
    </source>
</reference>
<dbReference type="AlphaFoldDB" id="A0A8H7IAH5"/>
<evidence type="ECO:0000313" key="2">
    <source>
        <dbReference type="Proteomes" id="UP000614334"/>
    </source>
</evidence>
<dbReference type="Proteomes" id="UP000614334">
    <property type="component" value="Unassembled WGS sequence"/>
</dbReference>
<organism evidence="1 2">
    <name type="scientific">Rhizoctonia solani</name>
    <dbReference type="NCBI Taxonomy" id="456999"/>
    <lineage>
        <taxon>Eukaryota</taxon>
        <taxon>Fungi</taxon>
        <taxon>Dikarya</taxon>
        <taxon>Basidiomycota</taxon>
        <taxon>Agaricomycotina</taxon>
        <taxon>Agaricomycetes</taxon>
        <taxon>Cantharellales</taxon>
        <taxon>Ceratobasidiaceae</taxon>
        <taxon>Rhizoctonia</taxon>
    </lineage>
</organism>
<comment type="caution">
    <text evidence="1">The sequence shown here is derived from an EMBL/GenBank/DDBJ whole genome shotgun (WGS) entry which is preliminary data.</text>
</comment>
<gene>
    <name evidence="1" type="ORF">RHS01_07836</name>
</gene>
<proteinExistence type="predicted"/>
<evidence type="ECO:0000313" key="1">
    <source>
        <dbReference type="EMBL" id="KAF8752363.1"/>
    </source>
</evidence>
<name>A0A8H7IAH5_9AGAM</name>